<evidence type="ECO:0000259" key="3">
    <source>
        <dbReference type="Pfam" id="PF00685"/>
    </source>
</evidence>
<evidence type="ECO:0000256" key="2">
    <source>
        <dbReference type="ARBA" id="ARBA00022679"/>
    </source>
</evidence>
<protein>
    <recommendedName>
        <fullName evidence="3">Sulfotransferase domain-containing protein</fullName>
    </recommendedName>
</protein>
<dbReference type="InterPro" id="IPR027417">
    <property type="entry name" value="P-loop_NTPase"/>
</dbReference>
<evidence type="ECO:0000256" key="1">
    <source>
        <dbReference type="ARBA" id="ARBA00005771"/>
    </source>
</evidence>
<feature type="domain" description="Sulfotransferase" evidence="3">
    <location>
        <begin position="28"/>
        <end position="141"/>
    </location>
</feature>
<keyword evidence="2" id="KW-0808">Transferase</keyword>
<accession>A0AA88XZF3</accession>
<dbReference type="GO" id="GO:0008146">
    <property type="term" value="F:sulfotransferase activity"/>
    <property type="evidence" value="ECO:0007669"/>
    <property type="project" value="InterPro"/>
</dbReference>
<dbReference type="EMBL" id="VSWD01000010">
    <property type="protein sequence ID" value="KAK3091071.1"/>
    <property type="molecule type" value="Genomic_DNA"/>
</dbReference>
<dbReference type="SUPFAM" id="SSF52540">
    <property type="entry name" value="P-loop containing nucleoside triphosphate hydrolases"/>
    <property type="match status" value="1"/>
</dbReference>
<dbReference type="AlphaFoldDB" id="A0AA88XZF3"/>
<sequence length="166" mass="19572">MELSHMVLRRSADYITEAIPLFDITPVPDLTKMFESAEGPRLFPTHLPANFLPQKIIENKVRIVHIYRNPKDVAVSFFTFIKKLKMFEGYKNAQWKNFISHFMDGEVPSGDWFSHLKDWTDFKKENLDYPILFLSYEDMKEVNIKDYAICSYTPKFGKSLKEVCFN</sequence>
<evidence type="ECO:0000313" key="5">
    <source>
        <dbReference type="Proteomes" id="UP001186944"/>
    </source>
</evidence>
<dbReference type="PANTHER" id="PTHR11783">
    <property type="entry name" value="SULFOTRANSFERASE SULT"/>
    <property type="match status" value="1"/>
</dbReference>
<reference evidence="4" key="1">
    <citation type="submission" date="2019-08" db="EMBL/GenBank/DDBJ databases">
        <title>The improved chromosome-level genome for the pearl oyster Pinctada fucata martensii using PacBio sequencing and Hi-C.</title>
        <authorList>
            <person name="Zheng Z."/>
        </authorList>
    </citation>
    <scope>NUCLEOTIDE SEQUENCE</scope>
    <source>
        <strain evidence="4">ZZ-2019</strain>
        <tissue evidence="4">Adductor muscle</tissue>
    </source>
</reference>
<comment type="similarity">
    <text evidence="1">Belongs to the sulfotransferase 1 family.</text>
</comment>
<dbReference type="Proteomes" id="UP001186944">
    <property type="component" value="Unassembled WGS sequence"/>
</dbReference>
<dbReference type="Pfam" id="PF00685">
    <property type="entry name" value="Sulfotransfer_1"/>
    <property type="match status" value="1"/>
</dbReference>
<name>A0AA88XZF3_PINIB</name>
<gene>
    <name evidence="4" type="ORF">FSP39_016933</name>
</gene>
<dbReference type="Gene3D" id="3.40.50.300">
    <property type="entry name" value="P-loop containing nucleotide triphosphate hydrolases"/>
    <property type="match status" value="1"/>
</dbReference>
<proteinExistence type="inferred from homology"/>
<evidence type="ECO:0000313" key="4">
    <source>
        <dbReference type="EMBL" id="KAK3091071.1"/>
    </source>
</evidence>
<comment type="caution">
    <text evidence="4">The sequence shown here is derived from an EMBL/GenBank/DDBJ whole genome shotgun (WGS) entry which is preliminary data.</text>
</comment>
<dbReference type="InterPro" id="IPR000863">
    <property type="entry name" value="Sulfotransferase_dom"/>
</dbReference>
<organism evidence="4 5">
    <name type="scientific">Pinctada imbricata</name>
    <name type="common">Atlantic pearl-oyster</name>
    <name type="synonym">Pinctada martensii</name>
    <dbReference type="NCBI Taxonomy" id="66713"/>
    <lineage>
        <taxon>Eukaryota</taxon>
        <taxon>Metazoa</taxon>
        <taxon>Spiralia</taxon>
        <taxon>Lophotrochozoa</taxon>
        <taxon>Mollusca</taxon>
        <taxon>Bivalvia</taxon>
        <taxon>Autobranchia</taxon>
        <taxon>Pteriomorphia</taxon>
        <taxon>Pterioida</taxon>
        <taxon>Pterioidea</taxon>
        <taxon>Pteriidae</taxon>
        <taxon>Pinctada</taxon>
    </lineage>
</organism>
<keyword evidence="5" id="KW-1185">Reference proteome</keyword>